<dbReference type="Gramene" id="PSS05966">
    <property type="protein sequence ID" value="PSS05966"/>
    <property type="gene ID" value="CEY00_Acc19268"/>
</dbReference>
<dbReference type="PANTHER" id="PTHR34570:SF12">
    <property type="entry name" value="EXPRESSED PROTEIN"/>
    <property type="match status" value="1"/>
</dbReference>
<proteinExistence type="predicted"/>
<evidence type="ECO:0000313" key="2">
    <source>
        <dbReference type="Proteomes" id="UP000241394"/>
    </source>
</evidence>
<dbReference type="InParanoid" id="A0A2R6QCU9"/>
<reference evidence="2" key="2">
    <citation type="journal article" date="2018" name="BMC Genomics">
        <title>A manually annotated Actinidia chinensis var. chinensis (kiwifruit) genome highlights the challenges associated with draft genomes and gene prediction in plants.</title>
        <authorList>
            <person name="Pilkington S.M."/>
            <person name="Crowhurst R."/>
            <person name="Hilario E."/>
            <person name="Nardozza S."/>
            <person name="Fraser L."/>
            <person name="Peng Y."/>
            <person name="Gunaseelan K."/>
            <person name="Simpson R."/>
            <person name="Tahir J."/>
            <person name="Deroles S.C."/>
            <person name="Templeton K."/>
            <person name="Luo Z."/>
            <person name="Davy M."/>
            <person name="Cheng C."/>
            <person name="McNeilage M."/>
            <person name="Scaglione D."/>
            <person name="Liu Y."/>
            <person name="Zhang Q."/>
            <person name="Datson P."/>
            <person name="De Silva N."/>
            <person name="Gardiner S.E."/>
            <person name="Bassett H."/>
            <person name="Chagne D."/>
            <person name="McCallum J."/>
            <person name="Dzierzon H."/>
            <person name="Deng C."/>
            <person name="Wang Y.Y."/>
            <person name="Barron L."/>
            <person name="Manako K."/>
            <person name="Bowen J."/>
            <person name="Foster T.M."/>
            <person name="Erridge Z.A."/>
            <person name="Tiffin H."/>
            <person name="Waite C.N."/>
            <person name="Davies K.M."/>
            <person name="Grierson E.P."/>
            <person name="Laing W.A."/>
            <person name="Kirk R."/>
            <person name="Chen X."/>
            <person name="Wood M."/>
            <person name="Montefiori M."/>
            <person name="Brummell D.A."/>
            <person name="Schwinn K.E."/>
            <person name="Catanach A."/>
            <person name="Fullerton C."/>
            <person name="Li D."/>
            <person name="Meiyalaghan S."/>
            <person name="Nieuwenhuizen N."/>
            <person name="Read N."/>
            <person name="Prakash R."/>
            <person name="Hunter D."/>
            <person name="Zhang H."/>
            <person name="McKenzie M."/>
            <person name="Knabel M."/>
            <person name="Harris A."/>
            <person name="Allan A.C."/>
            <person name="Gleave A."/>
            <person name="Chen A."/>
            <person name="Janssen B.J."/>
            <person name="Plunkett B."/>
            <person name="Ampomah-Dwamena C."/>
            <person name="Voogd C."/>
            <person name="Leif D."/>
            <person name="Lafferty D."/>
            <person name="Souleyre E.J.F."/>
            <person name="Varkonyi-Gasic E."/>
            <person name="Gambi F."/>
            <person name="Hanley J."/>
            <person name="Yao J.L."/>
            <person name="Cheung J."/>
            <person name="David K.M."/>
            <person name="Warren B."/>
            <person name="Marsh K."/>
            <person name="Snowden K.C."/>
            <person name="Lin-Wang K."/>
            <person name="Brian L."/>
            <person name="Martinez-Sanchez M."/>
            <person name="Wang M."/>
            <person name="Ileperuma N."/>
            <person name="Macnee N."/>
            <person name="Campin R."/>
            <person name="McAtee P."/>
            <person name="Drummond R.S.M."/>
            <person name="Espley R.V."/>
            <person name="Ireland H.S."/>
            <person name="Wu R."/>
            <person name="Atkinson R.G."/>
            <person name="Karunairetnam S."/>
            <person name="Bulley S."/>
            <person name="Chunkath S."/>
            <person name="Hanley Z."/>
            <person name="Storey R."/>
            <person name="Thrimawithana A.H."/>
            <person name="Thomson S."/>
            <person name="David C."/>
            <person name="Testolin R."/>
            <person name="Huang H."/>
            <person name="Hellens R.P."/>
            <person name="Schaffer R.J."/>
        </authorList>
    </citation>
    <scope>NUCLEOTIDE SEQUENCE [LARGE SCALE GENOMIC DNA]</scope>
    <source>
        <strain evidence="2">cv. Red5</strain>
    </source>
</reference>
<organism evidence="1 2">
    <name type="scientific">Actinidia chinensis var. chinensis</name>
    <name type="common">Chinese soft-hair kiwi</name>
    <dbReference type="NCBI Taxonomy" id="1590841"/>
    <lineage>
        <taxon>Eukaryota</taxon>
        <taxon>Viridiplantae</taxon>
        <taxon>Streptophyta</taxon>
        <taxon>Embryophyta</taxon>
        <taxon>Tracheophyta</taxon>
        <taxon>Spermatophyta</taxon>
        <taxon>Magnoliopsida</taxon>
        <taxon>eudicotyledons</taxon>
        <taxon>Gunneridae</taxon>
        <taxon>Pentapetalae</taxon>
        <taxon>asterids</taxon>
        <taxon>Ericales</taxon>
        <taxon>Actinidiaceae</taxon>
        <taxon>Actinidia</taxon>
    </lineage>
</organism>
<keyword evidence="2" id="KW-1185">Reference proteome</keyword>
<sequence length="155" mass="17972">MVQTAIYPKFNCKTLTHFSYIFRYSPSTRRKANWFQMGRQSSCHPTMVGSSSIALLQERFRQLERVRERREKQEHRTLFEPGKSSFQQHKMIFPLFPPPQDYHELSLGLEPPLGKLGDFRAIKTGTLPNSRSTDATLMGNINKIENSEVDTSLHL</sequence>
<dbReference type="AlphaFoldDB" id="A0A2R6QCU9"/>
<reference evidence="1 2" key="1">
    <citation type="submission" date="2017-07" db="EMBL/GenBank/DDBJ databases">
        <title>An improved, manually edited Actinidia chinensis var. chinensis (kiwifruit) genome highlights the challenges associated with draft genomes and gene prediction in plants.</title>
        <authorList>
            <person name="Pilkington S."/>
            <person name="Crowhurst R."/>
            <person name="Hilario E."/>
            <person name="Nardozza S."/>
            <person name="Fraser L."/>
            <person name="Peng Y."/>
            <person name="Gunaseelan K."/>
            <person name="Simpson R."/>
            <person name="Tahir J."/>
            <person name="Deroles S."/>
            <person name="Templeton K."/>
            <person name="Luo Z."/>
            <person name="Davy M."/>
            <person name="Cheng C."/>
            <person name="Mcneilage M."/>
            <person name="Scaglione D."/>
            <person name="Liu Y."/>
            <person name="Zhang Q."/>
            <person name="Datson P."/>
            <person name="De Silva N."/>
            <person name="Gardiner S."/>
            <person name="Bassett H."/>
            <person name="Chagne D."/>
            <person name="Mccallum J."/>
            <person name="Dzierzon H."/>
            <person name="Deng C."/>
            <person name="Wang Y.-Y."/>
            <person name="Barron N."/>
            <person name="Manako K."/>
            <person name="Bowen J."/>
            <person name="Foster T."/>
            <person name="Erridge Z."/>
            <person name="Tiffin H."/>
            <person name="Waite C."/>
            <person name="Davies K."/>
            <person name="Grierson E."/>
            <person name="Laing W."/>
            <person name="Kirk R."/>
            <person name="Chen X."/>
            <person name="Wood M."/>
            <person name="Montefiori M."/>
            <person name="Brummell D."/>
            <person name="Schwinn K."/>
            <person name="Catanach A."/>
            <person name="Fullerton C."/>
            <person name="Li D."/>
            <person name="Meiyalaghan S."/>
            <person name="Nieuwenhuizen N."/>
            <person name="Read N."/>
            <person name="Prakash R."/>
            <person name="Hunter D."/>
            <person name="Zhang H."/>
            <person name="Mckenzie M."/>
            <person name="Knabel M."/>
            <person name="Harris A."/>
            <person name="Allan A."/>
            <person name="Chen A."/>
            <person name="Janssen B."/>
            <person name="Plunkett B."/>
            <person name="Dwamena C."/>
            <person name="Voogd C."/>
            <person name="Leif D."/>
            <person name="Lafferty D."/>
            <person name="Souleyre E."/>
            <person name="Varkonyi-Gasic E."/>
            <person name="Gambi F."/>
            <person name="Hanley J."/>
            <person name="Yao J.-L."/>
            <person name="Cheung J."/>
            <person name="David K."/>
            <person name="Warren B."/>
            <person name="Marsh K."/>
            <person name="Snowden K."/>
            <person name="Lin-Wang K."/>
            <person name="Brian L."/>
            <person name="Martinez-Sanchez M."/>
            <person name="Wang M."/>
            <person name="Ileperuma N."/>
            <person name="Macnee N."/>
            <person name="Campin R."/>
            <person name="Mcatee P."/>
            <person name="Drummond R."/>
            <person name="Espley R."/>
            <person name="Ireland H."/>
            <person name="Wu R."/>
            <person name="Atkinson R."/>
            <person name="Karunairetnam S."/>
            <person name="Bulley S."/>
            <person name="Chunkath S."/>
            <person name="Hanley Z."/>
            <person name="Storey R."/>
            <person name="Thrimawithana A."/>
            <person name="Thomson S."/>
            <person name="David C."/>
            <person name="Testolin R."/>
        </authorList>
    </citation>
    <scope>NUCLEOTIDE SEQUENCE [LARGE SCALE GENOMIC DNA]</scope>
    <source>
        <strain evidence="2">cv. Red5</strain>
        <tissue evidence="1">Young leaf</tissue>
    </source>
</reference>
<evidence type="ECO:0000313" key="1">
    <source>
        <dbReference type="EMBL" id="PSS05966.1"/>
    </source>
</evidence>
<name>A0A2R6QCU9_ACTCC</name>
<gene>
    <name evidence="1" type="ORF">CEY00_Acc19268</name>
</gene>
<dbReference type="EMBL" id="NKQK01000017">
    <property type="protein sequence ID" value="PSS05966.1"/>
    <property type="molecule type" value="Genomic_DNA"/>
</dbReference>
<comment type="caution">
    <text evidence="1">The sequence shown here is derived from an EMBL/GenBank/DDBJ whole genome shotgun (WGS) entry which is preliminary data.</text>
</comment>
<dbReference type="OrthoDB" id="10333952at2759"/>
<dbReference type="PANTHER" id="PTHR34570">
    <property type="entry name" value="OS03G0593100 PROTEIN"/>
    <property type="match status" value="1"/>
</dbReference>
<accession>A0A2R6QCU9</accession>
<dbReference type="Proteomes" id="UP000241394">
    <property type="component" value="Chromosome LG17"/>
</dbReference>
<protein>
    <submittedName>
        <fullName evidence="1">Counting factor-associated protein like</fullName>
    </submittedName>
</protein>